<protein>
    <recommendedName>
        <fullName evidence="2">PDZ domain-containing protein</fullName>
    </recommendedName>
</protein>
<dbReference type="AlphaFoldDB" id="A0A553NXR8"/>
<feature type="domain" description="PDZ" evidence="2">
    <location>
        <begin position="677"/>
        <end position="761"/>
    </location>
</feature>
<comment type="caution">
    <text evidence="3">The sequence shown here is derived from an EMBL/GenBank/DDBJ whole genome shotgun (WGS) entry which is preliminary data.</text>
</comment>
<dbReference type="Gene3D" id="2.30.42.10">
    <property type="match status" value="4"/>
</dbReference>
<dbReference type="PROSITE" id="PS50106">
    <property type="entry name" value="PDZ"/>
    <property type="match status" value="4"/>
</dbReference>
<dbReference type="SUPFAM" id="SSF50156">
    <property type="entry name" value="PDZ domain-like"/>
    <property type="match status" value="4"/>
</dbReference>
<evidence type="ECO:0000259" key="2">
    <source>
        <dbReference type="PROSITE" id="PS50106"/>
    </source>
</evidence>
<feature type="region of interest" description="Disordered" evidence="1">
    <location>
        <begin position="502"/>
        <end position="522"/>
    </location>
</feature>
<dbReference type="InterPro" id="IPR036034">
    <property type="entry name" value="PDZ_sf"/>
</dbReference>
<sequence>MNQFFLSDQLYWSKYDHADCNPQELQINVISDGITRLPILEGEVSHIEIPRTRPSLGMTIVGGSDTPLRCVVVQEIYPDGLMAQDGRLRPGDQIIEINGIDMTRANHSQVCTCLRKMGSVLRLGIYRERIEKYSVEVSKRPPREMMSKATTSLASSSSSSSSFSSNTTTTNTTTIAYTATGPSLGGRGVTPSACSSASSQSSSKVPPTPPRSEELLTITLERETSKQLGIRLSGKCSMPGVYIVDIQDGSTAALDGRIQKFDRLMFINGQDVRHVGLVQATALIQNNDKVSLVVGRSPHTHLYLKDLEHPDGDEDAISNCSAKEFTHTRSNQPWDPLDKKRIQKDDDYMAIYETIDRALSRKEQLKDVKKAKSQSMEALETPTPSVKSFEFPSAEVSFHKGPHNEGLAVEGRCYNIAMKYATKQKETASPHSQHNAGSAANGATTNCSKRKGSPKEENNLSNDKALAKSNVSISATKQDSGTSSNGSIGPSLAFSSVAASSKSDNLHHAGPSGTSDDRGRKVISTNGFHANANEASSNSMSLFLRRALKQPQEVRSLQERLVKITKNARESLGMRIGGGIGSNEGDTPIYVANIHPHGCIGKSKLLKKGDVLLSVDNVSLFGLTHAQAVTALKATISRSQVALGVMDGPETSYGASNFIPSWMFWQKLPRSLQYPKTVILHRKEHRSWGFSIVGGAKDEHSLEIEPIHVLFVVPGSPAAKDAKIKCGDRLLAVDGTSLDSIDHSLAVTMLKQTSTRVLLEVVSWLGTEL</sequence>
<feature type="compositionally biased region" description="Low complexity" evidence="1">
    <location>
        <begin position="192"/>
        <end position="203"/>
    </location>
</feature>
<dbReference type="EMBL" id="VCGU01000009">
    <property type="protein sequence ID" value="TRY70231.1"/>
    <property type="molecule type" value="Genomic_DNA"/>
</dbReference>
<proteinExistence type="predicted"/>
<dbReference type="OMA" id="RCYNIAM"/>
<dbReference type="STRING" id="6832.A0A553NXR8"/>
<gene>
    <name evidence="3" type="ORF">TCAL_10701</name>
</gene>
<evidence type="ECO:0000256" key="1">
    <source>
        <dbReference type="SAM" id="MobiDB-lite"/>
    </source>
</evidence>
<reference evidence="3 4" key="1">
    <citation type="journal article" date="2018" name="Nat. Ecol. Evol.">
        <title>Genomic signatures of mitonuclear coevolution across populations of Tigriopus californicus.</title>
        <authorList>
            <person name="Barreto F.S."/>
            <person name="Watson E.T."/>
            <person name="Lima T.G."/>
            <person name="Willett C.S."/>
            <person name="Edmands S."/>
            <person name="Li W."/>
            <person name="Burton R.S."/>
        </authorList>
    </citation>
    <scope>NUCLEOTIDE SEQUENCE [LARGE SCALE GENOMIC DNA]</scope>
    <source>
        <strain evidence="3 4">San Diego</strain>
    </source>
</reference>
<dbReference type="PANTHER" id="PTHR19964">
    <property type="entry name" value="MULTIPLE PDZ DOMAIN PROTEIN"/>
    <property type="match status" value="1"/>
</dbReference>
<feature type="domain" description="PDZ" evidence="2">
    <location>
        <begin position="561"/>
        <end position="647"/>
    </location>
</feature>
<dbReference type="Proteomes" id="UP000318571">
    <property type="component" value="Chromosome 9"/>
</dbReference>
<dbReference type="SMART" id="SM00228">
    <property type="entry name" value="PDZ"/>
    <property type="match status" value="4"/>
</dbReference>
<dbReference type="PANTHER" id="PTHR19964:SF84">
    <property type="entry name" value="LIGAND OF NUMB PROTEIN X 2-LIKE ISOFORM X1"/>
    <property type="match status" value="1"/>
</dbReference>
<name>A0A553NXR8_TIGCA</name>
<feature type="domain" description="PDZ" evidence="2">
    <location>
        <begin position="46"/>
        <end position="129"/>
    </location>
</feature>
<feature type="region of interest" description="Disordered" evidence="1">
    <location>
        <begin position="141"/>
        <end position="212"/>
    </location>
</feature>
<evidence type="ECO:0000313" key="4">
    <source>
        <dbReference type="Proteomes" id="UP000318571"/>
    </source>
</evidence>
<organism evidence="3 4">
    <name type="scientific">Tigriopus californicus</name>
    <name type="common">Marine copepod</name>
    <dbReference type="NCBI Taxonomy" id="6832"/>
    <lineage>
        <taxon>Eukaryota</taxon>
        <taxon>Metazoa</taxon>
        <taxon>Ecdysozoa</taxon>
        <taxon>Arthropoda</taxon>
        <taxon>Crustacea</taxon>
        <taxon>Multicrustacea</taxon>
        <taxon>Hexanauplia</taxon>
        <taxon>Copepoda</taxon>
        <taxon>Harpacticoida</taxon>
        <taxon>Harpacticidae</taxon>
        <taxon>Tigriopus</taxon>
    </lineage>
</organism>
<feature type="compositionally biased region" description="Low complexity" evidence="1">
    <location>
        <begin position="149"/>
        <end position="180"/>
    </location>
</feature>
<dbReference type="CDD" id="cd06679">
    <property type="entry name" value="PDZ3_LNX1_2-like"/>
    <property type="match status" value="1"/>
</dbReference>
<dbReference type="Pfam" id="PF00595">
    <property type="entry name" value="PDZ"/>
    <property type="match status" value="4"/>
</dbReference>
<accession>A0A553NXR8</accession>
<feature type="compositionally biased region" description="Low complexity" evidence="1">
    <location>
        <begin position="435"/>
        <end position="446"/>
    </location>
</feature>
<dbReference type="InterPro" id="IPR001478">
    <property type="entry name" value="PDZ"/>
</dbReference>
<keyword evidence="4" id="KW-1185">Reference proteome</keyword>
<dbReference type="InterPro" id="IPR051342">
    <property type="entry name" value="PDZ_scaffold"/>
</dbReference>
<evidence type="ECO:0000313" key="3">
    <source>
        <dbReference type="EMBL" id="TRY70231.1"/>
    </source>
</evidence>
<feature type="domain" description="PDZ" evidence="2">
    <location>
        <begin position="217"/>
        <end position="286"/>
    </location>
</feature>
<feature type="region of interest" description="Disordered" evidence="1">
    <location>
        <begin position="425"/>
        <end position="465"/>
    </location>
</feature>